<name>S4P4S4_9NEOP</name>
<reference evidence="1" key="1">
    <citation type="journal article" date="2013" name="BMC Genomics">
        <title>Unscrambling butterfly oogenesis.</title>
        <authorList>
            <person name="Carter J.M."/>
            <person name="Baker S.C."/>
            <person name="Pink R."/>
            <person name="Carter D.R."/>
            <person name="Collins A."/>
            <person name="Tomlin J."/>
            <person name="Gibbs M."/>
            <person name="Breuker C.J."/>
        </authorList>
    </citation>
    <scope>NUCLEOTIDE SEQUENCE</scope>
    <source>
        <tissue evidence="1">Ovary</tissue>
    </source>
</reference>
<organism evidence="1">
    <name type="scientific">Pararge aegeria</name>
    <name type="common">speckled wood butterfly</name>
    <dbReference type="NCBI Taxonomy" id="116150"/>
    <lineage>
        <taxon>Eukaryota</taxon>
        <taxon>Metazoa</taxon>
        <taxon>Ecdysozoa</taxon>
        <taxon>Arthropoda</taxon>
        <taxon>Hexapoda</taxon>
        <taxon>Insecta</taxon>
        <taxon>Pterygota</taxon>
        <taxon>Neoptera</taxon>
        <taxon>Endopterygota</taxon>
        <taxon>Lepidoptera</taxon>
        <taxon>Glossata</taxon>
        <taxon>Ditrysia</taxon>
        <taxon>Papilionoidea</taxon>
        <taxon>Nymphalidae</taxon>
        <taxon>Satyrinae</taxon>
        <taxon>Satyrini</taxon>
        <taxon>Parargina</taxon>
        <taxon>Pararge</taxon>
    </lineage>
</organism>
<reference evidence="1" key="2">
    <citation type="submission" date="2013-05" db="EMBL/GenBank/DDBJ databases">
        <authorList>
            <person name="Carter J.-M."/>
            <person name="Baker S.C."/>
            <person name="Pink R."/>
            <person name="Carter D.R.F."/>
            <person name="Collins A."/>
            <person name="Tomlin J."/>
            <person name="Gibbs M."/>
            <person name="Breuker C.J."/>
        </authorList>
    </citation>
    <scope>NUCLEOTIDE SEQUENCE</scope>
    <source>
        <tissue evidence="1">Ovary</tissue>
    </source>
</reference>
<feature type="non-terminal residue" evidence="1">
    <location>
        <position position="1"/>
    </location>
</feature>
<accession>S4P4S4</accession>
<dbReference type="EMBL" id="GAIX01011075">
    <property type="protein sequence ID" value="JAA81485.1"/>
    <property type="molecule type" value="Transcribed_RNA"/>
</dbReference>
<protein>
    <submittedName>
        <fullName evidence="1">Uncharacterized protein</fullName>
    </submittedName>
</protein>
<dbReference type="AlphaFoldDB" id="S4P4S4"/>
<proteinExistence type="predicted"/>
<evidence type="ECO:0000313" key="1">
    <source>
        <dbReference type="EMBL" id="JAA81485.1"/>
    </source>
</evidence>
<sequence length="67" mass="7597">GNSIVTRFRSLDIDSKSRIRHSGVGNLVPAYLKFDFKTYASSRKVYAVNIDFCCVLQNGFRVVHLDT</sequence>